<gene>
    <name evidence="1" type="ORF">CBM2587_B100102</name>
</gene>
<dbReference type="Proteomes" id="UP000256780">
    <property type="component" value="Chromosome CBM2587_b"/>
</dbReference>
<dbReference type="AlphaFoldDB" id="A0A375C120"/>
<evidence type="ECO:0000313" key="1">
    <source>
        <dbReference type="EMBL" id="SOY60441.1"/>
    </source>
</evidence>
<accession>A0A375C120</accession>
<reference evidence="1" key="1">
    <citation type="submission" date="2018-01" db="EMBL/GenBank/DDBJ databases">
        <authorList>
            <person name="Clerissi C."/>
        </authorList>
    </citation>
    <scope>NUCLEOTIDE SEQUENCE</scope>
    <source>
        <strain evidence="1">Cupriavidus sp. LMG 19464</strain>
    </source>
</reference>
<name>A0A375C120_9BURK</name>
<dbReference type="EMBL" id="OFSQ01000030">
    <property type="protein sequence ID" value="SOY60441.1"/>
    <property type="molecule type" value="Genomic_DNA"/>
</dbReference>
<comment type="caution">
    <text evidence="1">The sequence shown here is derived from an EMBL/GenBank/DDBJ whole genome shotgun (WGS) entry which is preliminary data.</text>
</comment>
<proteinExistence type="predicted"/>
<sequence>MLPSPASGRGSTQAEFEKPVAFAMPLVCSPSPACGRGAGGEGRRVASTRRSNFVEALALTPALSRKREREYPSGI</sequence>
<organism evidence="1">
    <name type="scientific">Cupriavidus taiwanensis</name>
    <dbReference type="NCBI Taxonomy" id="164546"/>
    <lineage>
        <taxon>Bacteria</taxon>
        <taxon>Pseudomonadati</taxon>
        <taxon>Pseudomonadota</taxon>
        <taxon>Betaproteobacteria</taxon>
        <taxon>Burkholderiales</taxon>
        <taxon>Burkholderiaceae</taxon>
        <taxon>Cupriavidus</taxon>
    </lineage>
</organism>
<protein>
    <submittedName>
        <fullName evidence="1">Uncharacterized protein</fullName>
    </submittedName>
</protein>